<name>A0A6S7FCP2_PARCT</name>
<comment type="caution">
    <text evidence="2">The sequence shown here is derived from an EMBL/GenBank/DDBJ whole genome shotgun (WGS) entry which is preliminary data.</text>
</comment>
<sequence length="1533" mass="172877">MSANSSNKRKRDGSVELKAHERGLAKLKEATNARRNAPNDTCYNEAMDRICIAFDSSLAGDPELVWHRKCYSDFTHKGKIKRLTETVQSDNTSKRRRESSEGMTSGVSTSEACSTRRSTQPVNWDLCMFCQEPDGKQRLISVSTFNVSKNILELSKLDNKMRVRLAGVNDLIAAEGKYHQNCRNDYSYSTSKTKKELENTDIAFIFLCNELQYAAEKEQVLQLSDVWQRYQDIAAETETSVPQSFFSRRTSFKEKLVERLGSLFEFVQPLERNKLEREPLLIPRKYSHDVLADYYYSTISNDDMLTMPTYQHDDDAFRSLIHVALQIRGDVIATPGHEGLDVAEAAAIDCVPDRLYMFLNVVLGGQTLIDCDSETEGKGSAKRQTLILSLAQDIVYAVSEGKRWTPKHIGLASTLHQLTRSKHLVELFHRAGHILSYKQVLKIDTALAEHTLQSMNRDNGAVVPPNLSSDVFTHYTADNIDINDSTLDGKNTFHATQVAAWQRGPAPDAQLSQLKPSSNVTLKIPEAMEKLIPANINEGKTCPVFAECVEIEWYTVEKDESDIVQQARAIDMSYLVTRQNKETRPSWSAFNQSLSKRSAESAAITTVGYMPIIQAPAHEIDTLNTVVRRCMYISSQLGQEYTVLTVDQALYYKLMDLKWTIPEYKDTLIPRLGGLHISMNFLKVIGQHTKDCGLAEAWAEAGILGSSTIEHVMAGKAYNKGMRSHKLSFQALWRLLLPELLTFLRTIDANLADEIEKLSEADDIDKLTTTLKTARLQDVMDKFVEERSSNANFYFWWSYLEMVSILLMFTRAQRDGIWDLHLFSFRCMLPYFMRYDHTNYARWGPIYLAEMHQLPAKVLEEFKKGNFVVKRSAADFNQVSPDQAQEWLNATGKKGGGVVGITKTASALSRWALSYNLRSHVAAETALMFNCKTDDSLIHKEGGLSRQIHDNDAENALYLTFQRFNAFSLCVSNEELQNIATKDLATSEIEQSLLNARSLGQSQLEEFVRVRVLQNAEQEPKTTFRDSLSKNKPLTFANLYEVMKEEASTEKKKILTVDRNVLHRLITAYEAGREVNMQDILKHELMPVPVSIVETNQALRSGNKSVLAEVLTKEVTCPAAVTLVGDSALVIDGFALVAAIGKPEKAKTFGDLSDVFFSTILNKGTEYKRVDIVFDRYREKSIKASTRTRRSRNVRAIRRVIEGRFVPLPSNWQAFLALGDNKADLARFLSEELITMAPEHKAIIVSGGFKDEEEVRCSDSTIDVLGLRCNHEEADTRIVLHVIHNNGFAQNVVVSARDTDVLLLLLAHRHRITSKVWIAAGTAKKPKFIPLDDVYRKLPAESEKAILQFHAITGCDTTSYLFGHSKKTSWTVLKDYFHLLLSLGEGTLTTDTLKRAETFVCRIYKTNVPSVDMARFLLFAKAGTPDKLPPTSDALKYHIMRAHYQAMVWRQAHCPKQILPKPEESGWKLMDDKLVPVLMTRDPIPKACVEMITCKCTTGCATLRCKCKKANIVCSGLCCCGKSENDLCINKLP</sequence>
<keyword evidence="3" id="KW-1185">Reference proteome</keyword>
<feature type="compositionally biased region" description="Polar residues" evidence="1">
    <location>
        <begin position="101"/>
        <end position="114"/>
    </location>
</feature>
<organism evidence="2 3">
    <name type="scientific">Paramuricea clavata</name>
    <name type="common">Red gorgonian</name>
    <name type="synonym">Violescent sea-whip</name>
    <dbReference type="NCBI Taxonomy" id="317549"/>
    <lineage>
        <taxon>Eukaryota</taxon>
        <taxon>Metazoa</taxon>
        <taxon>Cnidaria</taxon>
        <taxon>Anthozoa</taxon>
        <taxon>Octocorallia</taxon>
        <taxon>Malacalcyonacea</taxon>
        <taxon>Plexauridae</taxon>
        <taxon>Paramuricea</taxon>
    </lineage>
</organism>
<dbReference type="Proteomes" id="UP001152795">
    <property type="component" value="Unassembled WGS sequence"/>
</dbReference>
<accession>A0A6S7FCP2</accession>
<reference evidence="2" key="1">
    <citation type="submission" date="2020-04" db="EMBL/GenBank/DDBJ databases">
        <authorList>
            <person name="Alioto T."/>
            <person name="Alioto T."/>
            <person name="Gomez Garrido J."/>
        </authorList>
    </citation>
    <scope>NUCLEOTIDE SEQUENCE</scope>
    <source>
        <strain evidence="2">A484AB</strain>
    </source>
</reference>
<evidence type="ECO:0000256" key="1">
    <source>
        <dbReference type="SAM" id="MobiDB-lite"/>
    </source>
</evidence>
<feature type="region of interest" description="Disordered" evidence="1">
    <location>
        <begin position="86"/>
        <end position="114"/>
    </location>
</feature>
<dbReference type="PANTHER" id="PTHR47018:SF3">
    <property type="entry name" value="MYCBP-ASSOCIATED PROTEIN"/>
    <property type="match status" value="1"/>
</dbReference>
<protein>
    <submittedName>
        <fullName evidence="2">Uncharacterized protein</fullName>
    </submittedName>
</protein>
<feature type="region of interest" description="Disordered" evidence="1">
    <location>
        <begin position="1"/>
        <end position="32"/>
    </location>
</feature>
<proteinExistence type="predicted"/>
<feature type="compositionally biased region" description="Basic and acidic residues" evidence="1">
    <location>
        <begin position="12"/>
        <end position="32"/>
    </location>
</feature>
<dbReference type="EMBL" id="CACRXK020000027">
    <property type="protein sequence ID" value="CAB3977044.1"/>
    <property type="molecule type" value="Genomic_DNA"/>
</dbReference>
<dbReference type="OrthoDB" id="5957431at2759"/>
<evidence type="ECO:0000313" key="2">
    <source>
        <dbReference type="EMBL" id="CAB3977044.1"/>
    </source>
</evidence>
<dbReference type="PANTHER" id="PTHR47018">
    <property type="entry name" value="CXC DOMAIN-CONTAINING PROTEIN-RELATED"/>
    <property type="match status" value="1"/>
</dbReference>
<evidence type="ECO:0000313" key="3">
    <source>
        <dbReference type="Proteomes" id="UP001152795"/>
    </source>
</evidence>
<gene>
    <name evidence="2" type="ORF">PACLA_8A031595</name>
</gene>